<name>A0ABM9C4E1_9BACL</name>
<evidence type="ECO:0000313" key="6">
    <source>
        <dbReference type="EMBL" id="CAH1202129.1"/>
    </source>
</evidence>
<evidence type="ECO:0000256" key="4">
    <source>
        <dbReference type="SAM" id="MobiDB-lite"/>
    </source>
</evidence>
<reference evidence="6" key="1">
    <citation type="submission" date="2022-01" db="EMBL/GenBank/DDBJ databases">
        <authorList>
            <person name="Criscuolo A."/>
        </authorList>
    </citation>
    <scope>NUCLEOTIDE SEQUENCE</scope>
    <source>
        <strain evidence="6">CIP111891</strain>
    </source>
</reference>
<keyword evidence="2" id="KW-0238">DNA-binding</keyword>
<dbReference type="EMBL" id="CAKMMW010000004">
    <property type="protein sequence ID" value="CAH1202129.1"/>
    <property type="molecule type" value="Genomic_DNA"/>
</dbReference>
<organism evidence="6 7">
    <name type="scientific">Paenibacillus allorhizoplanae</name>
    <dbReference type="NCBI Taxonomy" id="2905648"/>
    <lineage>
        <taxon>Bacteria</taxon>
        <taxon>Bacillati</taxon>
        <taxon>Bacillota</taxon>
        <taxon>Bacilli</taxon>
        <taxon>Bacillales</taxon>
        <taxon>Paenibacillaceae</taxon>
        <taxon>Paenibacillus</taxon>
    </lineage>
</organism>
<dbReference type="Pfam" id="PF12833">
    <property type="entry name" value="HTH_18"/>
    <property type="match status" value="1"/>
</dbReference>
<protein>
    <submittedName>
        <fullName evidence="6">HTH-type transcriptional activator RhaS</fullName>
    </submittedName>
</protein>
<dbReference type="Proteomes" id="UP000838821">
    <property type="component" value="Unassembled WGS sequence"/>
</dbReference>
<dbReference type="PANTHER" id="PTHR43280">
    <property type="entry name" value="ARAC-FAMILY TRANSCRIPTIONAL REGULATOR"/>
    <property type="match status" value="1"/>
</dbReference>
<gene>
    <name evidence="6" type="primary">rhaS_12</name>
    <name evidence="6" type="ORF">PAECIP111891_01970</name>
</gene>
<evidence type="ECO:0000256" key="3">
    <source>
        <dbReference type="ARBA" id="ARBA00023163"/>
    </source>
</evidence>
<feature type="domain" description="HTH araC/xylS-type" evidence="5">
    <location>
        <begin position="173"/>
        <end position="271"/>
    </location>
</feature>
<dbReference type="SMART" id="SM00342">
    <property type="entry name" value="HTH_ARAC"/>
    <property type="match status" value="1"/>
</dbReference>
<dbReference type="PANTHER" id="PTHR43280:SF28">
    <property type="entry name" value="HTH-TYPE TRANSCRIPTIONAL ACTIVATOR RHAS"/>
    <property type="match status" value="1"/>
</dbReference>
<keyword evidence="3" id="KW-0804">Transcription</keyword>
<dbReference type="InterPro" id="IPR018060">
    <property type="entry name" value="HTH_AraC"/>
</dbReference>
<feature type="compositionally biased region" description="Polar residues" evidence="4">
    <location>
        <begin position="274"/>
        <end position="288"/>
    </location>
</feature>
<dbReference type="InterPro" id="IPR009057">
    <property type="entry name" value="Homeodomain-like_sf"/>
</dbReference>
<proteinExistence type="predicted"/>
<comment type="caution">
    <text evidence="6">The sequence shown here is derived from an EMBL/GenBank/DDBJ whole genome shotgun (WGS) entry which is preliminary data.</text>
</comment>
<sequence length="288" mass="33411">MKDPKGLMDEYWHIRLFQVEEAFYNAIDIQNLIYPYWVVSFIVEGQVEVEDGSKAQTATSGQVMLHAPGLPFAEKATTPGLHLWMLLDVRNSYQVDLFRLYPIAEVLTMIDPAVFSAIFYKLLAAWQKKDSPFRELELSGIGMQLVHLLLESWDRNGRVHRSFQASRNGERLEKVISYIHTSFHEKVTRKTLANLLHLNTNYLDKIFIEEYQMNPMQMVRELRLKRAKGMLENSDDSLAEIASACGLGDASYLSHQFVKRFGVNPGKHREQVRQTRQSYYHTQKPNQE</sequence>
<dbReference type="SUPFAM" id="SSF46689">
    <property type="entry name" value="Homeodomain-like"/>
    <property type="match status" value="2"/>
</dbReference>
<evidence type="ECO:0000256" key="1">
    <source>
        <dbReference type="ARBA" id="ARBA00023015"/>
    </source>
</evidence>
<dbReference type="Gene3D" id="1.10.10.60">
    <property type="entry name" value="Homeodomain-like"/>
    <property type="match status" value="1"/>
</dbReference>
<evidence type="ECO:0000313" key="7">
    <source>
        <dbReference type="Proteomes" id="UP000838821"/>
    </source>
</evidence>
<evidence type="ECO:0000256" key="2">
    <source>
        <dbReference type="ARBA" id="ARBA00023125"/>
    </source>
</evidence>
<evidence type="ECO:0000259" key="5">
    <source>
        <dbReference type="PROSITE" id="PS01124"/>
    </source>
</evidence>
<dbReference type="PROSITE" id="PS01124">
    <property type="entry name" value="HTH_ARAC_FAMILY_2"/>
    <property type="match status" value="1"/>
</dbReference>
<feature type="region of interest" description="Disordered" evidence="4">
    <location>
        <begin position="265"/>
        <end position="288"/>
    </location>
</feature>
<keyword evidence="7" id="KW-1185">Reference proteome</keyword>
<dbReference type="InterPro" id="IPR037923">
    <property type="entry name" value="HTH-like"/>
</dbReference>
<accession>A0ABM9C4E1</accession>
<dbReference type="PROSITE" id="PS00041">
    <property type="entry name" value="HTH_ARAC_FAMILY_1"/>
    <property type="match status" value="1"/>
</dbReference>
<dbReference type="SUPFAM" id="SSF51215">
    <property type="entry name" value="Regulatory protein AraC"/>
    <property type="match status" value="1"/>
</dbReference>
<dbReference type="RefSeq" id="WP_236286669.1">
    <property type="nucleotide sequence ID" value="NZ_CAKMMW010000004.1"/>
</dbReference>
<dbReference type="InterPro" id="IPR018062">
    <property type="entry name" value="HTH_AraC-typ_CS"/>
</dbReference>
<keyword evidence="1" id="KW-0805">Transcription regulation</keyword>